<keyword evidence="1" id="KW-0472">Membrane</keyword>
<keyword evidence="3" id="KW-1185">Reference proteome</keyword>
<dbReference type="Proteomes" id="UP000184128">
    <property type="component" value="Unassembled WGS sequence"/>
</dbReference>
<dbReference type="RefSeq" id="WP_073298082.1">
    <property type="nucleotide sequence ID" value="NZ_FQUF01000019.1"/>
</dbReference>
<proteinExistence type="predicted"/>
<gene>
    <name evidence="2" type="ORF">SAMN02745249_01350</name>
</gene>
<dbReference type="AlphaFoldDB" id="A0A1M4X5C3"/>
<organism evidence="2 3">
    <name type="scientific">Atopostipes suicloacalis DSM 15692</name>
    <dbReference type="NCBI Taxonomy" id="1121025"/>
    <lineage>
        <taxon>Bacteria</taxon>
        <taxon>Bacillati</taxon>
        <taxon>Bacillota</taxon>
        <taxon>Bacilli</taxon>
        <taxon>Lactobacillales</taxon>
        <taxon>Carnobacteriaceae</taxon>
        <taxon>Atopostipes</taxon>
    </lineage>
</organism>
<name>A0A1M4X5C3_9LACT</name>
<sequence length="73" mass="8513">MINKMVSYIKNNLSVLIIILYSTIISTQQGQLALKYGEKRFYFYFVLGGLLLILLMKGIQMLYQRDKNSKTDD</sequence>
<evidence type="ECO:0000313" key="3">
    <source>
        <dbReference type="Proteomes" id="UP000184128"/>
    </source>
</evidence>
<dbReference type="STRING" id="1121025.SAMN02745249_01350"/>
<protein>
    <submittedName>
        <fullName evidence="2">Uncharacterized protein</fullName>
    </submittedName>
</protein>
<accession>A0A1M4X5C3</accession>
<evidence type="ECO:0000256" key="1">
    <source>
        <dbReference type="SAM" id="Phobius"/>
    </source>
</evidence>
<reference evidence="2 3" key="1">
    <citation type="submission" date="2016-11" db="EMBL/GenBank/DDBJ databases">
        <authorList>
            <person name="Jaros S."/>
            <person name="Januszkiewicz K."/>
            <person name="Wedrychowicz H."/>
        </authorList>
    </citation>
    <scope>NUCLEOTIDE SEQUENCE [LARGE SCALE GENOMIC DNA]</scope>
    <source>
        <strain evidence="2 3">DSM 15692</strain>
    </source>
</reference>
<keyword evidence="1" id="KW-0812">Transmembrane</keyword>
<keyword evidence="1" id="KW-1133">Transmembrane helix</keyword>
<dbReference type="EMBL" id="FQUF01000019">
    <property type="protein sequence ID" value="SHE88635.1"/>
    <property type="molecule type" value="Genomic_DNA"/>
</dbReference>
<feature type="transmembrane region" description="Helical" evidence="1">
    <location>
        <begin position="41"/>
        <end position="59"/>
    </location>
</feature>
<feature type="transmembrane region" description="Helical" evidence="1">
    <location>
        <begin position="12"/>
        <end position="29"/>
    </location>
</feature>
<evidence type="ECO:0000313" key="2">
    <source>
        <dbReference type="EMBL" id="SHE88635.1"/>
    </source>
</evidence>